<name>A0ABQ7PS85_PLUXY</name>
<sequence>MSENQICKLISFNCKNIKRSVECVRSLCSTADIVALQETWLLPHDIPFLGTVDTNFGYVGTSAVDTASGVLRGRPHGGVALLWRKNVFKSVEILKCNNPRISAIKVKTSDRSAVFLSVYMPTDSAENLVIFTECLGEICAIVESAGAQSVYALGDYNAHPHELFGNELVDFCSEQDLLCADYEKLGMDSDTYTFISEAHGCKRWLDHCVTTESAWKSIVNITVHYDVYWSDHFPLEVTCNLSLLRSNSVKINVTCQNKIKWGQRSLDEISEYYRLCNNMLKEVDFIEEFSQCSDKHCNYIEHKVLIDNMYSRIVGILTKAAISSFKGKESNSNRRKIIGWNFHVKDLHQKARFKFKIWELAGKPKQGEKFDEMCESRKLFKAKIKWCQANQEKIKMDQIATSRNNKDFSKFWKQTEQLNIKPGLPDSIQGLNDPREICNMFKDHFKVSSSLGQSAGPPCGTVGADSCEGERFIRFSSQEIAKCIKCMKRGKSPGHDSLSIEHLLHGGPHLHRVLSMFYTLCLTHCHLPQAMLKTIVVPIIKK</sequence>
<evidence type="ECO:0000313" key="2">
    <source>
        <dbReference type="EMBL" id="KAG7295745.1"/>
    </source>
</evidence>
<dbReference type="Gene3D" id="3.60.10.10">
    <property type="entry name" value="Endonuclease/exonuclease/phosphatase"/>
    <property type="match status" value="1"/>
</dbReference>
<feature type="domain" description="Endonuclease/exonuclease/phosphatase" evidence="1">
    <location>
        <begin position="10"/>
        <end position="232"/>
    </location>
</feature>
<organism evidence="2 3">
    <name type="scientific">Plutella xylostella</name>
    <name type="common">Diamondback moth</name>
    <name type="synonym">Plutella maculipennis</name>
    <dbReference type="NCBI Taxonomy" id="51655"/>
    <lineage>
        <taxon>Eukaryota</taxon>
        <taxon>Metazoa</taxon>
        <taxon>Ecdysozoa</taxon>
        <taxon>Arthropoda</taxon>
        <taxon>Hexapoda</taxon>
        <taxon>Insecta</taxon>
        <taxon>Pterygota</taxon>
        <taxon>Neoptera</taxon>
        <taxon>Endopterygota</taxon>
        <taxon>Lepidoptera</taxon>
        <taxon>Glossata</taxon>
        <taxon>Ditrysia</taxon>
        <taxon>Yponomeutoidea</taxon>
        <taxon>Plutellidae</taxon>
        <taxon>Plutella</taxon>
    </lineage>
</organism>
<dbReference type="Pfam" id="PF03372">
    <property type="entry name" value="Exo_endo_phos"/>
    <property type="match status" value="1"/>
</dbReference>
<reference evidence="2 3" key="1">
    <citation type="submission" date="2021-06" db="EMBL/GenBank/DDBJ databases">
        <title>A haploid diamondback moth (Plutella xylostella L.) genome assembly resolves 31 chromosomes and identifies a diamide resistance mutation.</title>
        <authorList>
            <person name="Ward C.M."/>
            <person name="Perry K.D."/>
            <person name="Baker G."/>
            <person name="Powis K."/>
            <person name="Heckel D.G."/>
            <person name="Baxter S.W."/>
        </authorList>
    </citation>
    <scope>NUCLEOTIDE SEQUENCE [LARGE SCALE GENOMIC DNA]</scope>
    <source>
        <strain evidence="2 3">LV</strain>
        <tissue evidence="2">Single pupa</tissue>
    </source>
</reference>
<comment type="caution">
    <text evidence="2">The sequence shown here is derived from an EMBL/GenBank/DDBJ whole genome shotgun (WGS) entry which is preliminary data.</text>
</comment>
<protein>
    <recommendedName>
        <fullName evidence="1">Endonuclease/exonuclease/phosphatase domain-containing protein</fullName>
    </recommendedName>
</protein>
<evidence type="ECO:0000259" key="1">
    <source>
        <dbReference type="Pfam" id="PF03372"/>
    </source>
</evidence>
<proteinExistence type="predicted"/>
<keyword evidence="3" id="KW-1185">Reference proteome</keyword>
<dbReference type="InterPro" id="IPR005135">
    <property type="entry name" value="Endo/exonuclease/phosphatase"/>
</dbReference>
<dbReference type="Proteomes" id="UP000823941">
    <property type="component" value="Chromosome 29"/>
</dbReference>
<accession>A0ABQ7PS85</accession>
<dbReference type="InterPro" id="IPR036691">
    <property type="entry name" value="Endo/exonu/phosph_ase_sf"/>
</dbReference>
<dbReference type="EMBL" id="JAHIBW010000029">
    <property type="protein sequence ID" value="KAG7295745.1"/>
    <property type="molecule type" value="Genomic_DNA"/>
</dbReference>
<evidence type="ECO:0000313" key="3">
    <source>
        <dbReference type="Proteomes" id="UP000823941"/>
    </source>
</evidence>
<dbReference type="SUPFAM" id="SSF56219">
    <property type="entry name" value="DNase I-like"/>
    <property type="match status" value="1"/>
</dbReference>
<gene>
    <name evidence="2" type="ORF">JYU34_020793</name>
</gene>